<feature type="transmembrane region" description="Helical" evidence="2">
    <location>
        <begin position="145"/>
        <end position="165"/>
    </location>
</feature>
<dbReference type="RefSeq" id="WP_188784734.1">
    <property type="nucleotide sequence ID" value="NZ_BMNI01000008.1"/>
</dbReference>
<feature type="transmembrane region" description="Helical" evidence="2">
    <location>
        <begin position="349"/>
        <end position="374"/>
    </location>
</feature>
<evidence type="ECO:0008006" key="5">
    <source>
        <dbReference type="Google" id="ProtNLM"/>
    </source>
</evidence>
<feature type="region of interest" description="Disordered" evidence="1">
    <location>
        <begin position="440"/>
        <end position="460"/>
    </location>
</feature>
<keyword evidence="2" id="KW-1133">Transmembrane helix</keyword>
<evidence type="ECO:0000256" key="1">
    <source>
        <dbReference type="SAM" id="MobiDB-lite"/>
    </source>
</evidence>
<feature type="transmembrane region" description="Helical" evidence="2">
    <location>
        <begin position="410"/>
        <end position="427"/>
    </location>
</feature>
<keyword evidence="2" id="KW-0812">Transmembrane</keyword>
<feature type="transmembrane region" description="Helical" evidence="2">
    <location>
        <begin position="198"/>
        <end position="216"/>
    </location>
</feature>
<evidence type="ECO:0000313" key="3">
    <source>
        <dbReference type="EMBL" id="GGO92494.1"/>
    </source>
</evidence>
<feature type="transmembrane region" description="Helical" evidence="2">
    <location>
        <begin position="386"/>
        <end position="404"/>
    </location>
</feature>
<gene>
    <name evidence="3" type="ORF">GCM10011584_29030</name>
</gene>
<proteinExistence type="predicted"/>
<evidence type="ECO:0000313" key="4">
    <source>
        <dbReference type="Proteomes" id="UP000655410"/>
    </source>
</evidence>
<name>A0ABQ2NI33_9ACTN</name>
<reference evidence="4" key="1">
    <citation type="journal article" date="2019" name="Int. J. Syst. Evol. Microbiol.">
        <title>The Global Catalogue of Microorganisms (GCM) 10K type strain sequencing project: providing services to taxonomists for standard genome sequencing and annotation.</title>
        <authorList>
            <consortium name="The Broad Institute Genomics Platform"/>
            <consortium name="The Broad Institute Genome Sequencing Center for Infectious Disease"/>
            <person name="Wu L."/>
            <person name="Ma J."/>
        </authorList>
    </citation>
    <scope>NUCLEOTIDE SEQUENCE [LARGE SCALE GENOMIC DNA]</scope>
    <source>
        <strain evidence="4">CGMCC 4.7371</strain>
    </source>
</reference>
<feature type="transmembrane region" description="Helical" evidence="2">
    <location>
        <begin position="84"/>
        <end position="104"/>
    </location>
</feature>
<feature type="transmembrane region" description="Helical" evidence="2">
    <location>
        <begin position="228"/>
        <end position="245"/>
    </location>
</feature>
<organism evidence="3 4">
    <name type="scientific">Nocardioides phosphati</name>
    <dbReference type="NCBI Taxonomy" id="1867775"/>
    <lineage>
        <taxon>Bacteria</taxon>
        <taxon>Bacillati</taxon>
        <taxon>Actinomycetota</taxon>
        <taxon>Actinomycetes</taxon>
        <taxon>Propionibacteriales</taxon>
        <taxon>Nocardioidaceae</taxon>
        <taxon>Nocardioides</taxon>
    </lineage>
</organism>
<sequence>MREALPTRPLAFYGPLKISLFWLLGTYFLFLILGDTENLTNGPKLAVFVFAATGFLALGYVLSMKARIGTYDPSVDLPEFPGRGAQFLVLASALYYLAYGVSYLREYSVASVPAILTSLADPGGAYAAKFATYERQNASEASNGVIQLITIAAVFSAPLLPFLVVYWRRLPVALRIFSVIAVCAYSSFFLAIGTLVGLGNLLIFLAVGVAVARARGAVAARTLGQQRSVIALALVLIAFAAYMSYNQSQRLIQFGNASAFEPNPIVASVFGDSFGRGASVTMFYPTHGYRGLAYNLDTPFHWTKGRGASRALDSYLAQYGMGATASRDTYPARTEARTGWPSGTYWATIYPWLASDLTFPGAALFMILVGWWFARWWFEALVYGSRLSLLLVAQAATLIAFVPANNALGISRGSLICVATLLACYAIRPKPGRAVLDLTRNASRKPHETNPRSVRVPHAG</sequence>
<feature type="transmembrane region" description="Helical" evidence="2">
    <location>
        <begin position="12"/>
        <end position="33"/>
    </location>
</feature>
<comment type="caution">
    <text evidence="3">The sequence shown here is derived from an EMBL/GenBank/DDBJ whole genome shotgun (WGS) entry which is preliminary data.</text>
</comment>
<keyword evidence="4" id="KW-1185">Reference proteome</keyword>
<accession>A0ABQ2NI33</accession>
<feature type="transmembrane region" description="Helical" evidence="2">
    <location>
        <begin position="45"/>
        <end position="63"/>
    </location>
</feature>
<dbReference type="EMBL" id="BMNI01000008">
    <property type="protein sequence ID" value="GGO92494.1"/>
    <property type="molecule type" value="Genomic_DNA"/>
</dbReference>
<keyword evidence="2" id="KW-0472">Membrane</keyword>
<dbReference type="Proteomes" id="UP000655410">
    <property type="component" value="Unassembled WGS sequence"/>
</dbReference>
<evidence type="ECO:0000256" key="2">
    <source>
        <dbReference type="SAM" id="Phobius"/>
    </source>
</evidence>
<protein>
    <recommendedName>
        <fullName evidence="5">Oligosaccharide repeat unit polymerase</fullName>
    </recommendedName>
</protein>